<dbReference type="GO" id="GO:0005524">
    <property type="term" value="F:ATP binding"/>
    <property type="evidence" value="ECO:0007669"/>
    <property type="project" value="UniProtKB-KW"/>
</dbReference>
<keyword evidence="3" id="KW-0378">Hydrolase</keyword>
<dbReference type="SMART" id="SM00490">
    <property type="entry name" value="HELICc"/>
    <property type="match status" value="1"/>
</dbReference>
<keyword evidence="8" id="KW-0413">Isomerase</keyword>
<keyword evidence="2" id="KW-0227">DNA damage</keyword>
<keyword evidence="1" id="KW-0547">Nucleotide-binding</keyword>
<dbReference type="SMART" id="SM00487">
    <property type="entry name" value="DEXDc"/>
    <property type="match status" value="1"/>
</dbReference>
<accession>A0AAU7DXU6</accession>
<keyword evidence="4 11" id="KW-0347">Helicase</keyword>
<dbReference type="GO" id="GO:0016887">
    <property type="term" value="F:ATP hydrolysis activity"/>
    <property type="evidence" value="ECO:0007669"/>
    <property type="project" value="TreeGrafter"/>
</dbReference>
<evidence type="ECO:0000256" key="8">
    <source>
        <dbReference type="ARBA" id="ARBA00023235"/>
    </source>
</evidence>
<dbReference type="InterPro" id="IPR013701">
    <property type="entry name" value="Lhr-like_DEAD/DEAH_assoc"/>
</dbReference>
<dbReference type="Pfam" id="PF00271">
    <property type="entry name" value="Helicase_C"/>
    <property type="match status" value="1"/>
</dbReference>
<evidence type="ECO:0000256" key="3">
    <source>
        <dbReference type="ARBA" id="ARBA00022801"/>
    </source>
</evidence>
<dbReference type="Pfam" id="PF19306">
    <property type="entry name" value="WHD_Lhr"/>
    <property type="match status" value="1"/>
</dbReference>
<dbReference type="PANTHER" id="PTHR47962">
    <property type="entry name" value="ATP-DEPENDENT HELICASE LHR-RELATED-RELATED"/>
    <property type="match status" value="1"/>
</dbReference>
<dbReference type="InterPro" id="IPR001650">
    <property type="entry name" value="Helicase_C-like"/>
</dbReference>
<dbReference type="InterPro" id="IPR055368">
    <property type="entry name" value="WH3_Lhr"/>
</dbReference>
<dbReference type="InterPro" id="IPR014001">
    <property type="entry name" value="Helicase_ATP-bd"/>
</dbReference>
<name>A0AAU7DXU6_9MICO</name>
<dbReference type="Pfam" id="PF08494">
    <property type="entry name" value="DEAD_assoc"/>
    <property type="match status" value="1"/>
</dbReference>
<sequence length="1596" mass="171564">MTLHTTDPARALDMFSAPTKNWFLGAFDAPTAAQAGAWQAIADNNHVVVVAPTGSGKTLAAFLWAIDQISSRATEPELPQDRCKVLYISPLKALAADVERNLSSPLYGIEQASARLSVASQPIEVGTRTGDTPPAERRRFAKTPPDILITTPESLYLMLTSSARAGLRGVETVIIDEIHYVAGTKRGAHLAISLERLDELLPKPARRVGLSATVEPASAVAEFLAGGRPLSEGGRNVVVVQPTVDKVFDITVEVPVADLADPGAPSQAGDAAFTPAQRASVWPHVEERIVDLITQNTSTLVFTNARRGAERLTARLNEIWATRLGEDLSPEGERYAAHIQAQSGTSSGALPLLARAHHGSMSRTERTRTETDLKQGRLPCVVSTSSLELGIDMGSIDLVAQVGPPPSVASGLQRVGRAGHQVGAVSHGVLFPLHRGDLVPTAVIAHRMRTAQIEPFHRVANPLDVLAQQIVAMLAVDDWALNDLAQLLRRASPFAQLGEGSLTAVLDMLAGRYPSEDFGELRARIIWDRVSNVLSGRPGALRLATTSGGTIPDRGLFGVFLADQVLSSQSGPSADGAPAGTEPLVRGGKRVGELDEEMVYESRVGDVFTLGSSTWRIEDITADRVLVTPAPGVPGRLPFWKGDSLGRPVALGRAMGKWLRVGAPKRHEDEIWQGLTPSAQTNLHDYLTQQEESTGVLPTDKTIVVERFRDELGDWRVVIHTPFGARVHAPWALVIGERIRTRFGIDAAAMHSDDGIVLRLPSSDLEFDDLDPQTSPSGNDLELTELFMDPSSVPEAVRTQVSDSSLFGARFREASARALLLPRLRPDKRQPLWQQRHRASQLLGVAANFPDFPMVLEAVRECLQDDFDVPALTQLMSEIDSGAITVVEVTTPTASPFAQSLLFGYTAQFIYDGDAPLAERRAAALTLDPNLLAELLGTQGAADIADLLDQDAIVATGDELAYLTPNRALRSAEALWDFMKRWGPATERELQLRLDPQAEGDAATWLASLEQSRRVIKVRLAGVSPQDSWQWIVIDDAARLRDALGVALPPGVPAAFTAAVPDPLGDLIRRHARTHVPFSARSVAQRFGIGIAVAQQALTALVNAGTLTTGRLLPTELGGVGHEFCDLEVMRMLRRRSLAALRAEVEPVETTTLAPFLASWHGLGQHRGVVGTLRAIEQLAGTVLPLSALESQILPARVSNYSPAMLDELTASGEVTWAGHRAIPGPRGGKDGMISLHLADSAPASLPIPPDILEDSAFTADHLAVYELLRAGALFAPRVGQLTNLAAPRVTAVLWDLTWAGYLTNDTMAPLRALLGSKGSAPASRAPARARPMRSLSLPGRTAARAPLAEPTAVGRWATHHDVEADHGLRMHVLASALLDRYGVVTRTVNASEDLQGSFNDVYKILAAAETTGQVRRGYFIEHLGGAQFAAPGTVDLLRTIDQDRRAATERGEFTVICVAAMDPANPYGGALPWPQTIPQQAATMPRPGRKVGGTVVIVNGELAIYVEKGGRSVLTFTEDLPALTAGFQNLIKQVDSQSLPALSIQKINGHEALRLLKQVPSNPVIDAMTASKMTITPQGIRYRPLAGSQYRRTRA</sequence>
<keyword evidence="7" id="KW-0234">DNA repair</keyword>
<evidence type="ECO:0000313" key="11">
    <source>
        <dbReference type="EMBL" id="XBH22525.1"/>
    </source>
</evidence>
<dbReference type="Pfam" id="PF23234">
    <property type="entry name" value="WHD_4th_Lhr"/>
    <property type="match status" value="1"/>
</dbReference>
<dbReference type="PROSITE" id="PS51194">
    <property type="entry name" value="HELICASE_CTER"/>
    <property type="match status" value="1"/>
</dbReference>
<dbReference type="PROSITE" id="PS51192">
    <property type="entry name" value="HELICASE_ATP_BIND_1"/>
    <property type="match status" value="1"/>
</dbReference>
<dbReference type="Pfam" id="PF00270">
    <property type="entry name" value="DEAD"/>
    <property type="match status" value="1"/>
</dbReference>
<evidence type="ECO:0000256" key="4">
    <source>
        <dbReference type="ARBA" id="ARBA00022806"/>
    </source>
</evidence>
<dbReference type="Pfam" id="PF23235">
    <property type="entry name" value="WHD_3rd_Lhr"/>
    <property type="match status" value="1"/>
</dbReference>
<dbReference type="PANTHER" id="PTHR47962:SF5">
    <property type="entry name" value="ATP-DEPENDENT HELICASE LHR-RELATED"/>
    <property type="match status" value="1"/>
</dbReference>
<evidence type="ECO:0000259" key="10">
    <source>
        <dbReference type="PROSITE" id="PS51194"/>
    </source>
</evidence>
<dbReference type="EMBL" id="CP146203">
    <property type="protein sequence ID" value="XBH22525.1"/>
    <property type="molecule type" value="Genomic_DNA"/>
</dbReference>
<organism evidence="11">
    <name type="scientific">Jonesiaceae bacterium BS-20</name>
    <dbReference type="NCBI Taxonomy" id="3120821"/>
    <lineage>
        <taxon>Bacteria</taxon>
        <taxon>Bacillati</taxon>
        <taxon>Actinomycetota</taxon>
        <taxon>Actinomycetes</taxon>
        <taxon>Micrococcales</taxon>
        <taxon>Jonesiaceae</taxon>
    </lineage>
</organism>
<gene>
    <name evidence="11" type="ORF">V5R04_04685</name>
</gene>
<feature type="domain" description="Helicase C-terminal" evidence="10">
    <location>
        <begin position="284"/>
        <end position="467"/>
    </location>
</feature>
<dbReference type="InterPro" id="IPR055367">
    <property type="entry name" value="WH4_Lhr"/>
</dbReference>
<dbReference type="Pfam" id="PF23236">
    <property type="entry name" value="WHD_2nd_Lhr"/>
    <property type="match status" value="1"/>
</dbReference>
<evidence type="ECO:0000256" key="1">
    <source>
        <dbReference type="ARBA" id="ARBA00022741"/>
    </source>
</evidence>
<evidence type="ECO:0000256" key="2">
    <source>
        <dbReference type="ARBA" id="ARBA00022763"/>
    </source>
</evidence>
<keyword evidence="5" id="KW-0067">ATP-binding</keyword>
<reference evidence="11" key="1">
    <citation type="submission" date="2024-02" db="EMBL/GenBank/DDBJ databases">
        <title>Tomenella chthoni gen. nov. sp. nov., a member of the family Jonesiaceae isolated from bat guano.</title>
        <authorList>
            <person name="Miller S.L."/>
            <person name="King J."/>
            <person name="Sankaranarayanan K."/>
            <person name="Lawson P.A."/>
        </authorList>
    </citation>
    <scope>NUCLEOTIDE SEQUENCE</scope>
    <source>
        <strain evidence="11">BS-20</strain>
    </source>
</reference>
<dbReference type="SUPFAM" id="SSF52540">
    <property type="entry name" value="P-loop containing nucleoside triphosphate hydrolases"/>
    <property type="match status" value="1"/>
</dbReference>
<dbReference type="InterPro" id="IPR052511">
    <property type="entry name" value="ATP-dep_Helicase"/>
</dbReference>
<dbReference type="InterPro" id="IPR045628">
    <property type="entry name" value="Lhr_WH_dom"/>
</dbReference>
<dbReference type="Gene3D" id="3.40.50.300">
    <property type="entry name" value="P-loop containing nucleotide triphosphate hydrolases"/>
    <property type="match status" value="2"/>
</dbReference>
<protein>
    <submittedName>
        <fullName evidence="11">DEAD/DEAH box helicase</fullName>
    </submittedName>
</protein>
<evidence type="ECO:0000259" key="9">
    <source>
        <dbReference type="PROSITE" id="PS51192"/>
    </source>
</evidence>
<dbReference type="InterPro" id="IPR011545">
    <property type="entry name" value="DEAD/DEAH_box_helicase_dom"/>
</dbReference>
<feature type="domain" description="Helicase ATP-binding" evidence="9">
    <location>
        <begin position="38"/>
        <end position="232"/>
    </location>
</feature>
<proteinExistence type="predicted"/>
<dbReference type="GO" id="GO:0006281">
    <property type="term" value="P:DNA repair"/>
    <property type="evidence" value="ECO:0007669"/>
    <property type="project" value="UniProtKB-KW"/>
</dbReference>
<dbReference type="GO" id="GO:0004386">
    <property type="term" value="F:helicase activity"/>
    <property type="evidence" value="ECO:0007669"/>
    <property type="project" value="UniProtKB-KW"/>
</dbReference>
<dbReference type="InterPro" id="IPR027417">
    <property type="entry name" value="P-loop_NTPase"/>
</dbReference>
<evidence type="ECO:0000256" key="5">
    <source>
        <dbReference type="ARBA" id="ARBA00022840"/>
    </source>
</evidence>
<dbReference type="InterPro" id="IPR055369">
    <property type="entry name" value="WH2_Lhr"/>
</dbReference>
<dbReference type="GO" id="GO:0003677">
    <property type="term" value="F:DNA binding"/>
    <property type="evidence" value="ECO:0007669"/>
    <property type="project" value="UniProtKB-KW"/>
</dbReference>
<evidence type="ECO:0000256" key="6">
    <source>
        <dbReference type="ARBA" id="ARBA00023125"/>
    </source>
</evidence>
<evidence type="ECO:0000256" key="7">
    <source>
        <dbReference type="ARBA" id="ARBA00023204"/>
    </source>
</evidence>
<dbReference type="CDD" id="cd18796">
    <property type="entry name" value="SF2_C_LHR"/>
    <property type="match status" value="1"/>
</dbReference>
<keyword evidence="6" id="KW-0238">DNA-binding</keyword>